<evidence type="ECO:0000256" key="2">
    <source>
        <dbReference type="ARBA" id="ARBA00010410"/>
    </source>
</evidence>
<evidence type="ECO:0000256" key="5">
    <source>
        <dbReference type="ARBA" id="ARBA00023163"/>
    </source>
</evidence>
<keyword evidence="3" id="KW-0805">Transcription regulation</keyword>
<keyword evidence="6" id="KW-0539">Nucleus</keyword>
<keyword evidence="5" id="KW-0804">Transcription</keyword>
<dbReference type="Proteomes" id="UP000321947">
    <property type="component" value="Unassembled WGS sequence"/>
</dbReference>
<evidence type="ECO:0000256" key="3">
    <source>
        <dbReference type="ARBA" id="ARBA00023015"/>
    </source>
</evidence>
<gene>
    <name evidence="8" type="ORF">E5676_scaffold130G002000</name>
</gene>
<dbReference type="GO" id="GO:0001046">
    <property type="term" value="F:core promoter sequence-specific DNA binding"/>
    <property type="evidence" value="ECO:0007669"/>
    <property type="project" value="TreeGrafter"/>
</dbReference>
<comment type="similarity">
    <text evidence="2">Belongs to the SNAPC3/SRD2 family.</text>
</comment>
<evidence type="ECO:0000313" key="9">
    <source>
        <dbReference type="Proteomes" id="UP000321947"/>
    </source>
</evidence>
<comment type="subcellular location">
    <subcellularLocation>
        <location evidence="1">Nucleus</location>
    </subcellularLocation>
</comment>
<dbReference type="InterPro" id="IPR022042">
    <property type="entry name" value="snRNA-activating_su3"/>
</dbReference>
<sequence>MAAIPAAAAVTGSVSPRAMEARDRAGASEEIGLNGDGLSIPLGGPIYAPNLVGPLTRVPHFESSVVQEFQSLEAELHLDSSQLCDEDISIDELKLFTEEQLLNMALEESLQSDGNANNQSELPEENMNAGLLRNLYLEFIFTCHENLNLYGIVELKCEKIVPAVLEATFLARYIVRSLIILRKNGILRECEEEVNGHNLEADPASNANRSTNKMTTRKRKKEELSIIEEKSIAKVAEIVKLKQKQEADRAVVQLHAFKWKKDIASSSSESKERLKSLRSTNSSAKVKSLSGEKHESLHHPTTVLFVEVYHKSRKMVKSQEFLALGRQTLAELKDKIYCSTDALMQKAELQDSSGYFLVEDVFCNDLRNPSAIDYSKPILDWLRNSEDEARKKWECIITGESQQKNSVVGEVSDLHVPHFRSVSMSKVRFCDLKFRLGAGYLYCHQGDCKHTIVIRDMRLIHPEDVHDRAAYPIVTFQLRTRAQKCDVCNIYRAKKVTLDDKWAQENPCYFCEDCYFLLHYSKEGNLLYNDFVVHDYLQD</sequence>
<dbReference type="Pfam" id="PF12251">
    <property type="entry name" value="SNAPC3"/>
    <property type="match status" value="1"/>
</dbReference>
<name>A0A5D3D338_CUCMM</name>
<feature type="compositionally biased region" description="Polar residues" evidence="7">
    <location>
        <begin position="205"/>
        <end position="214"/>
    </location>
</feature>
<evidence type="ECO:0000313" key="8">
    <source>
        <dbReference type="EMBL" id="TYK17049.1"/>
    </source>
</evidence>
<accession>A0A5D3D338</accession>
<dbReference type="PANTHER" id="PTHR13421:SF16">
    <property type="entry name" value="SNRNA-ACTIVATING PROTEIN COMPLEX SUBUNIT 3"/>
    <property type="match status" value="1"/>
</dbReference>
<evidence type="ECO:0000256" key="4">
    <source>
        <dbReference type="ARBA" id="ARBA00023125"/>
    </source>
</evidence>
<dbReference type="GO" id="GO:0000978">
    <property type="term" value="F:RNA polymerase II cis-regulatory region sequence-specific DNA binding"/>
    <property type="evidence" value="ECO:0007669"/>
    <property type="project" value="TreeGrafter"/>
</dbReference>
<proteinExistence type="inferred from homology"/>
<dbReference type="EMBL" id="SSTD01008197">
    <property type="protein sequence ID" value="TYK17049.1"/>
    <property type="molecule type" value="Genomic_DNA"/>
</dbReference>
<dbReference type="GO" id="GO:0001006">
    <property type="term" value="F:RNA polymerase III type 3 promoter sequence-specific DNA binding"/>
    <property type="evidence" value="ECO:0007669"/>
    <property type="project" value="TreeGrafter"/>
</dbReference>
<feature type="region of interest" description="Disordered" evidence="7">
    <location>
        <begin position="270"/>
        <end position="294"/>
    </location>
</feature>
<dbReference type="AlphaFoldDB" id="A0A5D3D338"/>
<comment type="caution">
    <text evidence="8">The sequence shown here is derived from an EMBL/GenBank/DDBJ whole genome shotgun (WGS) entry which is preliminary data.</text>
</comment>
<organism evidence="8 9">
    <name type="scientific">Cucumis melo var. makuwa</name>
    <name type="common">Oriental melon</name>
    <dbReference type="NCBI Taxonomy" id="1194695"/>
    <lineage>
        <taxon>Eukaryota</taxon>
        <taxon>Viridiplantae</taxon>
        <taxon>Streptophyta</taxon>
        <taxon>Embryophyta</taxon>
        <taxon>Tracheophyta</taxon>
        <taxon>Spermatophyta</taxon>
        <taxon>Magnoliopsida</taxon>
        <taxon>eudicotyledons</taxon>
        <taxon>Gunneridae</taxon>
        <taxon>Pentapetalae</taxon>
        <taxon>rosids</taxon>
        <taxon>fabids</taxon>
        <taxon>Cucurbitales</taxon>
        <taxon>Cucurbitaceae</taxon>
        <taxon>Benincaseae</taxon>
        <taxon>Cucumis</taxon>
    </lineage>
</organism>
<dbReference type="GO" id="GO:0003681">
    <property type="term" value="F:bent DNA binding"/>
    <property type="evidence" value="ECO:0007669"/>
    <property type="project" value="TreeGrafter"/>
</dbReference>
<keyword evidence="4" id="KW-0238">DNA-binding</keyword>
<evidence type="ECO:0000256" key="1">
    <source>
        <dbReference type="ARBA" id="ARBA00004123"/>
    </source>
</evidence>
<dbReference type="GO" id="GO:0019185">
    <property type="term" value="C:snRNA-activating protein complex"/>
    <property type="evidence" value="ECO:0007669"/>
    <property type="project" value="TreeGrafter"/>
</dbReference>
<reference evidence="8 9" key="1">
    <citation type="submission" date="2019-08" db="EMBL/GenBank/DDBJ databases">
        <title>Draft genome sequences of two oriental melons (Cucumis melo L. var makuwa).</title>
        <authorList>
            <person name="Kwon S.-Y."/>
        </authorList>
    </citation>
    <scope>NUCLEOTIDE SEQUENCE [LARGE SCALE GENOMIC DNA]</scope>
    <source>
        <strain evidence="9">cv. Chang Bougi</strain>
        <tissue evidence="8">Leaf</tissue>
    </source>
</reference>
<dbReference type="GO" id="GO:0005634">
    <property type="term" value="C:nucleus"/>
    <property type="evidence" value="ECO:0007669"/>
    <property type="project" value="UniProtKB-SubCell"/>
</dbReference>
<dbReference type="GO" id="GO:0042796">
    <property type="term" value="P:snRNA transcription by RNA polymerase III"/>
    <property type="evidence" value="ECO:0007669"/>
    <property type="project" value="TreeGrafter"/>
</dbReference>
<feature type="region of interest" description="Disordered" evidence="7">
    <location>
        <begin position="199"/>
        <end position="219"/>
    </location>
</feature>
<dbReference type="GO" id="GO:0042795">
    <property type="term" value="P:snRNA transcription by RNA polymerase II"/>
    <property type="evidence" value="ECO:0007669"/>
    <property type="project" value="TreeGrafter"/>
</dbReference>
<evidence type="ECO:0000256" key="6">
    <source>
        <dbReference type="ARBA" id="ARBA00023242"/>
    </source>
</evidence>
<evidence type="ECO:0000256" key="7">
    <source>
        <dbReference type="SAM" id="MobiDB-lite"/>
    </source>
</evidence>
<protein>
    <submittedName>
        <fullName evidence="8">snRNA-activating protein complex subunit-like isoform X1</fullName>
    </submittedName>
</protein>
<dbReference type="PANTHER" id="PTHR13421">
    <property type="entry name" value="SNRNA-ACTIVATING PROTEIN COMPLEX SUBUNIT 3"/>
    <property type="match status" value="1"/>
</dbReference>